<comment type="subcellular location">
    <subcellularLocation>
        <location evidence="1">Plastid</location>
    </subcellularLocation>
</comment>
<gene>
    <name evidence="6" type="ORF">CAMPLR22A2D_LOCUS2993</name>
</gene>
<feature type="region of interest" description="Disordered" evidence="4">
    <location>
        <begin position="14"/>
        <end position="38"/>
    </location>
</feature>
<name>A0A7H4LIE2_WHEAT</name>
<dbReference type="Proteomes" id="UP000280104">
    <property type="component" value="Chromosome II"/>
</dbReference>
<feature type="compositionally biased region" description="Polar residues" evidence="4">
    <location>
        <begin position="17"/>
        <end position="28"/>
    </location>
</feature>
<dbReference type="InterPro" id="IPR006843">
    <property type="entry name" value="PAP/fibrillin_dom"/>
</dbReference>
<proteinExistence type="predicted"/>
<feature type="domain" description="Plastid lipid-associated protein/fibrillin conserved" evidence="5">
    <location>
        <begin position="65"/>
        <end position="212"/>
    </location>
</feature>
<dbReference type="Pfam" id="PF04755">
    <property type="entry name" value="PAP_fibrillin"/>
    <property type="match status" value="1"/>
</dbReference>
<reference evidence="6 7" key="1">
    <citation type="submission" date="2018-05" db="EMBL/GenBank/DDBJ databases">
        <authorList>
            <person name="Thind KAUR A."/>
        </authorList>
    </citation>
    <scope>NUCLEOTIDE SEQUENCE [LARGE SCALE GENOMIC DNA]</scope>
</reference>
<dbReference type="EMBL" id="LS480641">
    <property type="protein sequence ID" value="SPT18380.1"/>
    <property type="molecule type" value="Genomic_DNA"/>
</dbReference>
<dbReference type="AlphaFoldDB" id="A0A7H4LIE2"/>
<evidence type="ECO:0000256" key="2">
    <source>
        <dbReference type="ARBA" id="ARBA00022640"/>
    </source>
</evidence>
<dbReference type="InterPro" id="IPR039633">
    <property type="entry name" value="PAP"/>
</dbReference>
<dbReference type="PANTHER" id="PTHR31906">
    <property type="entry name" value="PLASTID-LIPID-ASSOCIATED PROTEIN 4, CHLOROPLASTIC-RELATED"/>
    <property type="match status" value="1"/>
</dbReference>
<keyword evidence="3" id="KW-0809">Transit peptide</keyword>
<evidence type="ECO:0000256" key="1">
    <source>
        <dbReference type="ARBA" id="ARBA00004474"/>
    </source>
</evidence>
<evidence type="ECO:0000313" key="6">
    <source>
        <dbReference type="EMBL" id="SPT18380.1"/>
    </source>
</evidence>
<evidence type="ECO:0000259" key="5">
    <source>
        <dbReference type="Pfam" id="PF04755"/>
    </source>
</evidence>
<dbReference type="GO" id="GO:0009536">
    <property type="term" value="C:plastid"/>
    <property type="evidence" value="ECO:0007669"/>
    <property type="project" value="UniProtKB-SubCell"/>
</dbReference>
<evidence type="ECO:0000256" key="3">
    <source>
        <dbReference type="ARBA" id="ARBA00022946"/>
    </source>
</evidence>
<evidence type="ECO:0000256" key="4">
    <source>
        <dbReference type="SAM" id="MobiDB-lite"/>
    </source>
</evidence>
<organism evidence="6 7">
    <name type="scientific">Triticum aestivum</name>
    <name type="common">Wheat</name>
    <dbReference type="NCBI Taxonomy" id="4565"/>
    <lineage>
        <taxon>Eukaryota</taxon>
        <taxon>Viridiplantae</taxon>
        <taxon>Streptophyta</taxon>
        <taxon>Embryophyta</taxon>
        <taxon>Tracheophyta</taxon>
        <taxon>Spermatophyta</taxon>
        <taxon>Magnoliopsida</taxon>
        <taxon>Liliopsida</taxon>
        <taxon>Poales</taxon>
        <taxon>Poaceae</taxon>
        <taxon>BOP clade</taxon>
        <taxon>Pooideae</taxon>
        <taxon>Triticodae</taxon>
        <taxon>Triticeae</taxon>
        <taxon>Triticinae</taxon>
        <taxon>Triticum</taxon>
    </lineage>
</organism>
<keyword evidence="2" id="KW-0934">Plastid</keyword>
<evidence type="ECO:0000313" key="7">
    <source>
        <dbReference type="Proteomes" id="UP000280104"/>
    </source>
</evidence>
<sequence length="278" mass="31142">MAASLLLSPSAHRHCITTPTRGTGTQCHTAARRRRPRPRGAVLVARGAAVPPEQSLAPHYETLGDAKAALYHALEGVDRGIFGITSAKRSEIHALVELLESRNPTPDPTHKLQDKVDGCWRLIYSTISILGKRRTKLGLRDFISLGDFFQIIDVKEEKAVSVIKFSARALKIFSGQLAIEASYTITTKTRVGIKLESSTITPDQLMNIFQKNYDMLLAIFNPEEMTRQTSLCWRKQNHLKCKKIYEAKCVQIIVVSDNECINTPRRCHLNVFRGTNDC</sequence>
<accession>A0A7H4LIE2</accession>
<protein>
    <recommendedName>
        <fullName evidence="5">Plastid lipid-associated protein/fibrillin conserved domain-containing protein</fullName>
    </recommendedName>
</protein>